<evidence type="ECO:0000313" key="2">
    <source>
        <dbReference type="WBParaSite" id="PSU_v2.g20739.t1"/>
    </source>
</evidence>
<dbReference type="WBParaSite" id="PSU_v2.g20739.t1">
    <property type="protein sequence ID" value="PSU_v2.g20739.t1"/>
    <property type="gene ID" value="PSU_v2.g20739"/>
</dbReference>
<evidence type="ECO:0000313" key="1">
    <source>
        <dbReference type="Proteomes" id="UP000887577"/>
    </source>
</evidence>
<protein>
    <submittedName>
        <fullName evidence="2">Uncharacterized protein</fullName>
    </submittedName>
</protein>
<organism evidence="1 2">
    <name type="scientific">Panagrolaimus superbus</name>
    <dbReference type="NCBI Taxonomy" id="310955"/>
    <lineage>
        <taxon>Eukaryota</taxon>
        <taxon>Metazoa</taxon>
        <taxon>Ecdysozoa</taxon>
        <taxon>Nematoda</taxon>
        <taxon>Chromadorea</taxon>
        <taxon>Rhabditida</taxon>
        <taxon>Tylenchina</taxon>
        <taxon>Panagrolaimomorpha</taxon>
        <taxon>Panagrolaimoidea</taxon>
        <taxon>Panagrolaimidae</taxon>
        <taxon>Panagrolaimus</taxon>
    </lineage>
</organism>
<keyword evidence="1" id="KW-1185">Reference proteome</keyword>
<accession>A0A914YMW7</accession>
<proteinExistence type="predicted"/>
<sequence>MANSPTFHGETATHLLSRQLPKIRSVVEMTMRYFKWDALPDEAQLAKAKLLLSHLKNNAKVRNWTLREGRPNR</sequence>
<reference evidence="2" key="1">
    <citation type="submission" date="2022-11" db="UniProtKB">
        <authorList>
            <consortium name="WormBaseParasite"/>
        </authorList>
    </citation>
    <scope>IDENTIFICATION</scope>
</reference>
<name>A0A914YMW7_9BILA</name>
<dbReference type="AlphaFoldDB" id="A0A914YMW7"/>
<dbReference type="Proteomes" id="UP000887577">
    <property type="component" value="Unplaced"/>
</dbReference>